<keyword evidence="3" id="KW-1185">Reference proteome</keyword>
<feature type="chain" id="PRO_5004383903" evidence="1">
    <location>
        <begin position="19"/>
        <end position="144"/>
    </location>
</feature>
<gene>
    <name evidence="2" type="ORF">OLEAN_C05880</name>
</gene>
<dbReference type="EMBL" id="FO203512">
    <property type="protein sequence ID" value="CCK74764.1"/>
    <property type="molecule type" value="Genomic_DNA"/>
</dbReference>
<dbReference type="Proteomes" id="UP000032749">
    <property type="component" value="Chromosome"/>
</dbReference>
<evidence type="ECO:0000313" key="2">
    <source>
        <dbReference type="EMBL" id="CCK74764.1"/>
    </source>
</evidence>
<accession>R4YRM8</accession>
<dbReference type="HOGENOM" id="CLU_1794538_0_0_6"/>
<keyword evidence="1" id="KW-0732">Signal</keyword>
<dbReference type="KEGG" id="oai:OLEAN_C05880"/>
<dbReference type="STRING" id="698738.OLEAN_C05880"/>
<organism evidence="2 3">
    <name type="scientific">Oleispira antarctica RB-8</name>
    <dbReference type="NCBI Taxonomy" id="698738"/>
    <lineage>
        <taxon>Bacteria</taxon>
        <taxon>Pseudomonadati</taxon>
        <taxon>Pseudomonadota</taxon>
        <taxon>Gammaproteobacteria</taxon>
        <taxon>Oceanospirillales</taxon>
        <taxon>Oceanospirillaceae</taxon>
        <taxon>Oleispira</taxon>
    </lineage>
</organism>
<dbReference type="AlphaFoldDB" id="R4YRM8"/>
<reference evidence="2 3" key="1">
    <citation type="journal article" date="2013" name="Nat. Commun.">
        <title>Genome sequence and functional genomic analysis of the oil-degrading bacterium Oleispira antarctica.</title>
        <authorList>
            <person name="Kube M."/>
            <person name="Chernikova T.N."/>
            <person name="Al-Ramahi Y."/>
            <person name="Beloqui A."/>
            <person name="Lopez-Cortez N."/>
            <person name="Guazzaroni M.E."/>
            <person name="Heipieper H.J."/>
            <person name="Klages S."/>
            <person name="Kotsyurbenko O.R."/>
            <person name="Langer I."/>
            <person name="Nechitaylo T.Y."/>
            <person name="Lunsdorf H."/>
            <person name="Fernandez M."/>
            <person name="Juarez S."/>
            <person name="Ciordia S."/>
            <person name="Singer A."/>
            <person name="Kagan O."/>
            <person name="Egorova O."/>
            <person name="Petit P.A."/>
            <person name="Stogios P."/>
            <person name="Kim Y."/>
            <person name="Tchigvintsev A."/>
            <person name="Flick R."/>
            <person name="Denaro R."/>
            <person name="Genovese M."/>
            <person name="Albar J.P."/>
            <person name="Reva O.N."/>
            <person name="Martinez-Gomariz M."/>
            <person name="Tran H."/>
            <person name="Ferrer M."/>
            <person name="Savchenko A."/>
            <person name="Yakunin A.F."/>
            <person name="Yakimov M.M."/>
            <person name="Golyshina O.V."/>
            <person name="Reinhardt R."/>
            <person name="Golyshin P.N."/>
        </authorList>
    </citation>
    <scope>NUCLEOTIDE SEQUENCE [LARGE SCALE GENOMIC DNA]</scope>
</reference>
<evidence type="ECO:0000256" key="1">
    <source>
        <dbReference type="SAM" id="SignalP"/>
    </source>
</evidence>
<proteinExistence type="predicted"/>
<evidence type="ECO:0000313" key="3">
    <source>
        <dbReference type="Proteomes" id="UP000032749"/>
    </source>
</evidence>
<name>R4YRM8_OLEAN</name>
<feature type="signal peptide" evidence="1">
    <location>
        <begin position="1"/>
        <end position="18"/>
    </location>
</feature>
<sequence>MKYLLTITLYFFFSASHADSSLVDPDSLDSSMPVVSYLIPASNLKIAAYQSGSPSKLQVKLCKICIRKIYQLSPEAELKIMGQPLEKTKLTEILLGKKVSQLRLAVNRSKGMIIYLYLGASPNDEFSSTPMPIINNPASTGGIK</sequence>
<protein>
    <submittedName>
        <fullName evidence="2">Uncharacterized protein</fullName>
    </submittedName>
</protein>